<keyword evidence="5" id="KW-0472">Membrane</keyword>
<dbReference type="PANTHER" id="PTHR45138">
    <property type="entry name" value="REGULATORY COMPONENTS OF SENSORY TRANSDUCTION SYSTEM"/>
    <property type="match status" value="1"/>
</dbReference>
<comment type="cofactor">
    <cofactor evidence="1">
        <name>Mg(2+)</name>
        <dbReference type="ChEBI" id="CHEBI:18420"/>
    </cofactor>
</comment>
<organism evidence="7 8">
    <name type="scientific">Xanthomonas sacchari</name>
    <dbReference type="NCBI Taxonomy" id="56458"/>
    <lineage>
        <taxon>Bacteria</taxon>
        <taxon>Pseudomonadati</taxon>
        <taxon>Pseudomonadota</taxon>
        <taxon>Gammaproteobacteria</taxon>
        <taxon>Lysobacterales</taxon>
        <taxon>Lysobacteraceae</taxon>
        <taxon>Xanthomonas</taxon>
    </lineage>
</organism>
<sequence length="791" mass="86989">MRWGSRIRPCSRLAVHGSASLHIGSDTRGTRLRRQLPRPRLRRAPRHLGENAVRSRLVWQPLGALLWWNVLLPCAMAHTTAVSMCAPAQALPACVAAVRAADPAAALQMGMPAWDAAADKQGSIALGLELVDAAAAAEQPNTVVSIGSALLAQPVSPQQRVRLFTQLNAEIWRPRDAARIAQLEGEMRRLETELPDEPHIAELWRLLARSYYKMGAQDDALRVARIALSKVRQHPDPVEYKANQTVFLVSAQQGRMPDAIAALLEAERASKALGAPDDVTMLHNATSLFIYANEWKRAIDYGQRALAAYDVAPHKDLTRADVLNNLGTAYQGANELQRSEAIYRQALAAGRADGKTSLIGPLNNLGNVLELQHRPREALPLLREAAAMLKGAAPAGDHGEAGIVYSTLGNILADLGQRDAAADAFERARQMFMRWDNVPRRLELYPRMIDNLDALGRDREALALMREYKAVNDKAVNVESKTRIAQLESAVDLARKKSELAALGRARAAEQTAYAQLQAREQRQRSVLYGLLAALLALAGFFLLKVREGRVRRRINAELARKNDEIQTQHRELEQLAATIRRQSEEDALTGLRNRRYVTAWLQAREAAVTPERRQEPLLIALLDIDHFKRVNDLHGHEGGDHALIRLGDLLRECARSSDIIARWGGEEFLWICPGGTLADAPRLFRRLRDRLHADPLVRPTGRIALTVSMGVSLFPAHPGGDWPLSLRIADAALYRAKHAGRDRWVGLTLEGGATDLGADVSLEVLEAEGRLRQSGGGGDGVVFVVGQGVA</sequence>
<dbReference type="InterPro" id="IPR000160">
    <property type="entry name" value="GGDEF_dom"/>
</dbReference>
<dbReference type="PANTHER" id="PTHR45138:SF9">
    <property type="entry name" value="DIGUANYLATE CYCLASE DGCM-RELATED"/>
    <property type="match status" value="1"/>
</dbReference>
<evidence type="ECO:0000313" key="8">
    <source>
        <dbReference type="Proteomes" id="UP000247346"/>
    </source>
</evidence>
<gene>
    <name evidence="7" type="ORF">XsacCFBP4641_10880</name>
</gene>
<keyword evidence="4" id="KW-0175">Coiled coil</keyword>
<dbReference type="CDD" id="cd01949">
    <property type="entry name" value="GGDEF"/>
    <property type="match status" value="1"/>
</dbReference>
<keyword evidence="5" id="KW-1133">Transmembrane helix</keyword>
<dbReference type="EMBL" id="MDEK01000009">
    <property type="protein sequence ID" value="PPU82216.1"/>
    <property type="molecule type" value="Genomic_DNA"/>
</dbReference>
<dbReference type="NCBIfam" id="TIGR00254">
    <property type="entry name" value="GGDEF"/>
    <property type="match status" value="1"/>
</dbReference>
<dbReference type="GO" id="GO:0052621">
    <property type="term" value="F:diguanylate cyclase activity"/>
    <property type="evidence" value="ECO:0007669"/>
    <property type="project" value="UniProtKB-EC"/>
</dbReference>
<dbReference type="InterPro" id="IPR011990">
    <property type="entry name" value="TPR-like_helical_dom_sf"/>
</dbReference>
<dbReference type="InterPro" id="IPR019734">
    <property type="entry name" value="TPR_rpt"/>
</dbReference>
<dbReference type="SMART" id="SM00267">
    <property type="entry name" value="GGDEF"/>
    <property type="match status" value="1"/>
</dbReference>
<dbReference type="EC" id="2.7.7.65" evidence="2"/>
<proteinExistence type="predicted"/>
<protein>
    <recommendedName>
        <fullName evidence="2">diguanylate cyclase</fullName>
        <ecNumber evidence="2">2.7.7.65</ecNumber>
    </recommendedName>
</protein>
<dbReference type="InterPro" id="IPR029787">
    <property type="entry name" value="Nucleotide_cyclase"/>
</dbReference>
<dbReference type="PROSITE" id="PS50887">
    <property type="entry name" value="GGDEF"/>
    <property type="match status" value="1"/>
</dbReference>
<evidence type="ECO:0000259" key="6">
    <source>
        <dbReference type="PROSITE" id="PS50887"/>
    </source>
</evidence>
<comment type="caution">
    <text evidence="7">The sequence shown here is derived from an EMBL/GenBank/DDBJ whole genome shotgun (WGS) entry which is preliminary data.</text>
</comment>
<evidence type="ECO:0000256" key="1">
    <source>
        <dbReference type="ARBA" id="ARBA00001946"/>
    </source>
</evidence>
<dbReference type="InterPro" id="IPR043128">
    <property type="entry name" value="Rev_trsase/Diguanyl_cyclase"/>
</dbReference>
<dbReference type="AlphaFoldDB" id="A0A2P5Z3A5"/>
<dbReference type="FunFam" id="3.30.70.270:FF:000001">
    <property type="entry name" value="Diguanylate cyclase domain protein"/>
    <property type="match status" value="1"/>
</dbReference>
<evidence type="ECO:0000256" key="3">
    <source>
        <dbReference type="ARBA" id="ARBA00034247"/>
    </source>
</evidence>
<reference evidence="7 8" key="1">
    <citation type="submission" date="2016-08" db="EMBL/GenBank/DDBJ databases">
        <authorList>
            <person name="Seilhamer J.J."/>
        </authorList>
    </citation>
    <scope>NUCLEOTIDE SEQUENCE [LARGE SCALE GENOMIC DNA]</scope>
    <source>
        <strain evidence="7 8">CFBP4641</strain>
    </source>
</reference>
<dbReference type="Proteomes" id="UP000247346">
    <property type="component" value="Unassembled WGS sequence"/>
</dbReference>
<dbReference type="SMART" id="SM00028">
    <property type="entry name" value="TPR"/>
    <property type="match status" value="4"/>
</dbReference>
<evidence type="ECO:0000256" key="4">
    <source>
        <dbReference type="SAM" id="Coils"/>
    </source>
</evidence>
<accession>A0A2P5Z3A5</accession>
<evidence type="ECO:0000256" key="5">
    <source>
        <dbReference type="SAM" id="Phobius"/>
    </source>
</evidence>
<dbReference type="Gene3D" id="1.25.40.10">
    <property type="entry name" value="Tetratricopeptide repeat domain"/>
    <property type="match status" value="2"/>
</dbReference>
<dbReference type="SUPFAM" id="SSF55073">
    <property type="entry name" value="Nucleotide cyclase"/>
    <property type="match status" value="1"/>
</dbReference>
<evidence type="ECO:0000256" key="2">
    <source>
        <dbReference type="ARBA" id="ARBA00012528"/>
    </source>
</evidence>
<name>A0A2P5Z3A5_9XANT</name>
<evidence type="ECO:0000313" key="7">
    <source>
        <dbReference type="EMBL" id="PPU82216.1"/>
    </source>
</evidence>
<dbReference type="Pfam" id="PF13374">
    <property type="entry name" value="TPR_10"/>
    <property type="match status" value="1"/>
</dbReference>
<dbReference type="Pfam" id="PF00990">
    <property type="entry name" value="GGDEF"/>
    <property type="match status" value="1"/>
</dbReference>
<dbReference type="SUPFAM" id="SSF48452">
    <property type="entry name" value="TPR-like"/>
    <property type="match status" value="2"/>
</dbReference>
<feature type="coiled-coil region" evidence="4">
    <location>
        <begin position="552"/>
        <end position="586"/>
    </location>
</feature>
<dbReference type="GeneID" id="93880266"/>
<dbReference type="Pfam" id="PF13424">
    <property type="entry name" value="TPR_12"/>
    <property type="match status" value="1"/>
</dbReference>
<dbReference type="InterPro" id="IPR050469">
    <property type="entry name" value="Diguanylate_Cyclase"/>
</dbReference>
<dbReference type="RefSeq" id="WP_081481856.1">
    <property type="nucleotide sequence ID" value="NZ_CP132343.1"/>
</dbReference>
<dbReference type="Gene3D" id="3.30.70.270">
    <property type="match status" value="1"/>
</dbReference>
<keyword evidence="5" id="KW-0812">Transmembrane</keyword>
<feature type="domain" description="GGDEF" evidence="6">
    <location>
        <begin position="616"/>
        <end position="750"/>
    </location>
</feature>
<feature type="transmembrane region" description="Helical" evidence="5">
    <location>
        <begin position="526"/>
        <end position="544"/>
    </location>
</feature>
<comment type="catalytic activity">
    <reaction evidence="3">
        <text>2 GTP = 3',3'-c-di-GMP + 2 diphosphate</text>
        <dbReference type="Rhea" id="RHEA:24898"/>
        <dbReference type="ChEBI" id="CHEBI:33019"/>
        <dbReference type="ChEBI" id="CHEBI:37565"/>
        <dbReference type="ChEBI" id="CHEBI:58805"/>
        <dbReference type="EC" id="2.7.7.65"/>
    </reaction>
</comment>